<gene>
    <name evidence="21" type="primary">nad5</name>
</gene>
<keyword evidence="7 17" id="KW-0812">Transmembrane</keyword>
<evidence type="ECO:0000256" key="3">
    <source>
        <dbReference type="ARBA" id="ARBA00012944"/>
    </source>
</evidence>
<dbReference type="Pfam" id="PF00662">
    <property type="entry name" value="Proton_antipo_N"/>
    <property type="match status" value="1"/>
</dbReference>
<dbReference type="Pfam" id="PF06455">
    <property type="entry name" value="NADH5_C"/>
    <property type="match status" value="1"/>
</dbReference>
<dbReference type="GO" id="GO:0005743">
    <property type="term" value="C:mitochondrial inner membrane"/>
    <property type="evidence" value="ECO:0007669"/>
    <property type="project" value="UniProtKB-SubCell"/>
</dbReference>
<comment type="function">
    <text evidence="1">Core subunit of the mitochondrial membrane respiratory chain NADH dehydrogenase (Complex I) that is believed to belong to the minimal assembly required for catalysis. Complex I functions in the transfer of electrons from NADH to the respiratory chain. The immediate electron acceptor for the enzyme is believed to be ubiquinone.</text>
</comment>
<dbReference type="PRINTS" id="PR01434">
    <property type="entry name" value="NADHDHGNASE5"/>
</dbReference>
<keyword evidence="5 17" id="KW-0813">Transport</keyword>
<dbReference type="EMBL" id="KU739491">
    <property type="protein sequence ID" value="AND96636.1"/>
    <property type="molecule type" value="Genomic_DNA"/>
</dbReference>
<evidence type="ECO:0000256" key="13">
    <source>
        <dbReference type="ARBA" id="ARBA00023075"/>
    </source>
</evidence>
<keyword evidence="9" id="KW-1278">Translocase</keyword>
<evidence type="ECO:0000256" key="11">
    <source>
        <dbReference type="ARBA" id="ARBA00022989"/>
    </source>
</evidence>
<keyword evidence="10" id="KW-0249">Electron transport</keyword>
<evidence type="ECO:0000313" key="21">
    <source>
        <dbReference type="EMBL" id="AND96636.1"/>
    </source>
</evidence>
<feature type="transmembrane region" description="Helical" evidence="17">
    <location>
        <begin position="7"/>
        <end position="24"/>
    </location>
</feature>
<evidence type="ECO:0000259" key="20">
    <source>
        <dbReference type="Pfam" id="PF06455"/>
    </source>
</evidence>
<dbReference type="InterPro" id="IPR010934">
    <property type="entry name" value="NADH_DH_su5_C"/>
</dbReference>
<feature type="transmembrane region" description="Helical" evidence="17">
    <location>
        <begin position="203"/>
        <end position="223"/>
    </location>
</feature>
<evidence type="ECO:0000256" key="6">
    <source>
        <dbReference type="ARBA" id="ARBA00022660"/>
    </source>
</evidence>
<dbReference type="GO" id="GO:0015990">
    <property type="term" value="P:electron transport coupled proton transport"/>
    <property type="evidence" value="ECO:0007669"/>
    <property type="project" value="TreeGrafter"/>
</dbReference>
<comment type="subcellular location">
    <subcellularLocation>
        <location evidence="2">Mitochondrion inner membrane</location>
        <topology evidence="2">Multi-pass membrane protein</topology>
    </subcellularLocation>
</comment>
<reference evidence="21" key="1">
    <citation type="submission" date="2016-02" db="EMBL/GenBank/DDBJ databases">
        <title>Phylogeny of the Onthophagini (Coleoptera:Scarabaeidae).</title>
        <authorList>
            <person name="Thijmen B."/>
            <person name="Alfried V.P."/>
        </authorList>
    </citation>
    <scope>NUCLEOTIDE SEQUENCE</scope>
</reference>
<evidence type="ECO:0000256" key="5">
    <source>
        <dbReference type="ARBA" id="ARBA00022448"/>
    </source>
</evidence>
<feature type="transmembrane region" description="Helical" evidence="17">
    <location>
        <begin position="44"/>
        <end position="65"/>
    </location>
</feature>
<feature type="transmembrane region" description="Helical" evidence="17">
    <location>
        <begin position="100"/>
        <end position="118"/>
    </location>
</feature>
<comment type="function">
    <text evidence="17">Core subunit of the mitochondrial membrane respiratory chain NADH dehydrogenase (Complex I) which catalyzes electron transfer from NADH through the respiratory chain, using ubiquinone as an electron acceptor. Essential for the catalytic activity and assembly of complex I.</text>
</comment>
<feature type="transmembrane region" description="Helical" evidence="17">
    <location>
        <begin position="229"/>
        <end position="250"/>
    </location>
</feature>
<evidence type="ECO:0000256" key="8">
    <source>
        <dbReference type="ARBA" id="ARBA00022792"/>
    </source>
</evidence>
<feature type="transmembrane region" description="Helical" evidence="17">
    <location>
        <begin position="436"/>
        <end position="458"/>
    </location>
</feature>
<evidence type="ECO:0000256" key="10">
    <source>
        <dbReference type="ARBA" id="ARBA00022982"/>
    </source>
</evidence>
<name>A0A1X9HF42_9SCAR</name>
<feature type="transmembrane region" description="Helical" evidence="17">
    <location>
        <begin position="470"/>
        <end position="490"/>
    </location>
</feature>
<dbReference type="AlphaFoldDB" id="A0A1X9HF42"/>
<evidence type="ECO:0000259" key="18">
    <source>
        <dbReference type="Pfam" id="PF00361"/>
    </source>
</evidence>
<protein>
    <recommendedName>
        <fullName evidence="4 17">NADH-ubiquinone oxidoreductase chain 5</fullName>
        <ecNumber evidence="3 17">7.1.1.2</ecNumber>
    </recommendedName>
</protein>
<sequence length="559" mass="64136">MLIGSLMLFFSSLYFLMYNYIIMLEFQLLSLNSCQILMVILLDWMSLMFMSFVLFISSMVIFYSYEYMEGDININRFILLVCMFVLSMMLLIISPNLISILLGWDGLGLVSYCLVIYYQNVKSYNAGMITALSNRIGDVFLLLAIAWMMNYGSFNYYFYINYMNEDLSLISLFVMIAALTKSAQIPFSSWLPAAMAAPTPVSSLVHSSTLVTAGVYLLIRFNLSLSNNMLIFLLFIGSMTMFMAGLGANFEYDLKKIIALSTLSQLGLMMSVLALGSVDLAFFHLLTHALFKALLFMCSGCMIHNLMNCQDIRFMGNLVNFMPLTCSFFIISNMALCGLPFLSGFYSKDLILEIVSMNYLNLYIYIIYFISTGLTVAYTFRLIYYVLIGNYNHFSLNLISDNNNYIMLKGMSGLIFLVIMGGSILMWLMFPMPYMICLPLVMKCMALIVTVIGMVLGYEFSKFALTYKLFSYKFLNLSLFISLMWNMPFLSTFGVNYYPLILGNLVYKNYDQGWSEFIGAQNIYMNIKNSSIFFQFMYNNNLKIFMLLTVMWVMILVFI</sequence>
<feature type="transmembrane region" description="Helical" evidence="17">
    <location>
        <begin position="77"/>
        <end position="94"/>
    </location>
</feature>
<dbReference type="InterPro" id="IPR001750">
    <property type="entry name" value="ND/Mrp_TM"/>
</dbReference>
<organism evidence="21">
    <name type="scientific">Drepanocerus kirbyi</name>
    <dbReference type="NCBI Taxonomy" id="206859"/>
    <lineage>
        <taxon>Eukaryota</taxon>
        <taxon>Metazoa</taxon>
        <taxon>Ecdysozoa</taxon>
        <taxon>Arthropoda</taxon>
        <taxon>Hexapoda</taxon>
        <taxon>Insecta</taxon>
        <taxon>Pterygota</taxon>
        <taxon>Neoptera</taxon>
        <taxon>Endopterygota</taxon>
        <taxon>Coleoptera</taxon>
        <taxon>Polyphaga</taxon>
        <taxon>Scarabaeiformia</taxon>
        <taxon>Scarabaeidae</taxon>
        <taxon>Scarabaeinae</taxon>
        <taxon>Scarabaeinae incertae sedis</taxon>
        <taxon>Drepanocerus</taxon>
    </lineage>
</organism>
<feature type="domain" description="NADH-Ubiquinone oxidoreductase (complex I) chain 5 N-terminal" evidence="19">
    <location>
        <begin position="30"/>
        <end position="77"/>
    </location>
</feature>
<feature type="domain" description="NADH dehydrogenase subunit 5 C-terminal" evidence="20">
    <location>
        <begin position="378"/>
        <end position="558"/>
    </location>
</feature>
<evidence type="ECO:0000256" key="2">
    <source>
        <dbReference type="ARBA" id="ARBA00004448"/>
    </source>
</evidence>
<evidence type="ECO:0000256" key="12">
    <source>
        <dbReference type="ARBA" id="ARBA00023027"/>
    </source>
</evidence>
<evidence type="ECO:0000256" key="17">
    <source>
        <dbReference type="RuleBase" id="RU003404"/>
    </source>
</evidence>
<keyword evidence="11 17" id="KW-1133">Transmembrane helix</keyword>
<comment type="catalytic activity">
    <reaction evidence="16 17">
        <text>a ubiquinone + NADH + 5 H(+)(in) = a ubiquinol + NAD(+) + 4 H(+)(out)</text>
        <dbReference type="Rhea" id="RHEA:29091"/>
        <dbReference type="Rhea" id="RHEA-COMP:9565"/>
        <dbReference type="Rhea" id="RHEA-COMP:9566"/>
        <dbReference type="ChEBI" id="CHEBI:15378"/>
        <dbReference type="ChEBI" id="CHEBI:16389"/>
        <dbReference type="ChEBI" id="CHEBI:17976"/>
        <dbReference type="ChEBI" id="CHEBI:57540"/>
        <dbReference type="ChEBI" id="CHEBI:57945"/>
        <dbReference type="EC" id="7.1.1.2"/>
    </reaction>
</comment>
<evidence type="ECO:0000256" key="9">
    <source>
        <dbReference type="ARBA" id="ARBA00022967"/>
    </source>
</evidence>
<feature type="transmembrane region" description="Helical" evidence="17">
    <location>
        <begin position="139"/>
        <end position="158"/>
    </location>
</feature>
<dbReference type="GO" id="GO:0008137">
    <property type="term" value="F:NADH dehydrogenase (ubiquinone) activity"/>
    <property type="evidence" value="ECO:0007669"/>
    <property type="project" value="UniProtKB-EC"/>
</dbReference>
<dbReference type="InterPro" id="IPR001516">
    <property type="entry name" value="Proton_antipo_N"/>
</dbReference>
<keyword evidence="13 17" id="KW-0830">Ubiquinone</keyword>
<dbReference type="GO" id="GO:0042773">
    <property type="term" value="P:ATP synthesis coupled electron transport"/>
    <property type="evidence" value="ECO:0007669"/>
    <property type="project" value="InterPro"/>
</dbReference>
<feature type="domain" description="NADH:quinone oxidoreductase/Mrp antiporter transmembrane" evidence="18">
    <location>
        <begin position="94"/>
        <end position="374"/>
    </location>
</feature>
<geneLocation type="mitochondrion" evidence="21"/>
<evidence type="ECO:0000256" key="1">
    <source>
        <dbReference type="ARBA" id="ARBA00003257"/>
    </source>
</evidence>
<dbReference type="GO" id="GO:0003954">
    <property type="term" value="F:NADH dehydrogenase activity"/>
    <property type="evidence" value="ECO:0007669"/>
    <property type="project" value="TreeGrafter"/>
</dbReference>
<dbReference type="InterPro" id="IPR003945">
    <property type="entry name" value="NU5C-like"/>
</dbReference>
<accession>A0A1X9HF42</accession>
<feature type="transmembrane region" description="Helical" evidence="17">
    <location>
        <begin position="170"/>
        <end position="191"/>
    </location>
</feature>
<comment type="similarity">
    <text evidence="17">Belongs to the complex I subunit 5 family.</text>
</comment>
<evidence type="ECO:0000256" key="7">
    <source>
        <dbReference type="ARBA" id="ARBA00022692"/>
    </source>
</evidence>
<dbReference type="PANTHER" id="PTHR42829:SF2">
    <property type="entry name" value="NADH-UBIQUINONE OXIDOREDUCTASE CHAIN 5"/>
    <property type="match status" value="1"/>
</dbReference>
<dbReference type="Pfam" id="PF00361">
    <property type="entry name" value="Proton_antipo_M"/>
    <property type="match status" value="1"/>
</dbReference>
<keyword evidence="12 17" id="KW-0520">NAD</keyword>
<evidence type="ECO:0000256" key="14">
    <source>
        <dbReference type="ARBA" id="ARBA00023128"/>
    </source>
</evidence>
<evidence type="ECO:0000256" key="15">
    <source>
        <dbReference type="ARBA" id="ARBA00023136"/>
    </source>
</evidence>
<feature type="transmembrane region" description="Helical" evidence="17">
    <location>
        <begin position="257"/>
        <end position="276"/>
    </location>
</feature>
<evidence type="ECO:0000256" key="4">
    <source>
        <dbReference type="ARBA" id="ARBA00021096"/>
    </source>
</evidence>
<dbReference type="EC" id="7.1.1.2" evidence="3 17"/>
<feature type="transmembrane region" description="Helical" evidence="17">
    <location>
        <begin position="362"/>
        <end position="387"/>
    </location>
</feature>
<keyword evidence="6" id="KW-0679">Respiratory chain</keyword>
<feature type="transmembrane region" description="Helical" evidence="17">
    <location>
        <begin position="542"/>
        <end position="558"/>
    </location>
</feature>
<keyword evidence="15 17" id="KW-0472">Membrane</keyword>
<feature type="transmembrane region" description="Helical" evidence="17">
    <location>
        <begin position="282"/>
        <end position="306"/>
    </location>
</feature>
<keyword evidence="8" id="KW-0999">Mitochondrion inner membrane</keyword>
<feature type="transmembrane region" description="Helical" evidence="17">
    <location>
        <begin position="408"/>
        <end position="430"/>
    </location>
</feature>
<evidence type="ECO:0000256" key="16">
    <source>
        <dbReference type="ARBA" id="ARBA00049551"/>
    </source>
</evidence>
<feature type="transmembrane region" description="Helical" evidence="17">
    <location>
        <begin position="318"/>
        <end position="342"/>
    </location>
</feature>
<proteinExistence type="inferred from homology"/>
<keyword evidence="14 17" id="KW-0496">Mitochondrion</keyword>
<evidence type="ECO:0000259" key="19">
    <source>
        <dbReference type="Pfam" id="PF00662"/>
    </source>
</evidence>
<dbReference type="PANTHER" id="PTHR42829">
    <property type="entry name" value="NADH-UBIQUINONE OXIDOREDUCTASE CHAIN 5"/>
    <property type="match status" value="1"/>
</dbReference>